<organism evidence="5 6">
    <name type="scientific">Lachnellula cervina</name>
    <dbReference type="NCBI Taxonomy" id="1316786"/>
    <lineage>
        <taxon>Eukaryota</taxon>
        <taxon>Fungi</taxon>
        <taxon>Dikarya</taxon>
        <taxon>Ascomycota</taxon>
        <taxon>Pezizomycotina</taxon>
        <taxon>Leotiomycetes</taxon>
        <taxon>Helotiales</taxon>
        <taxon>Lachnaceae</taxon>
        <taxon>Lachnellula</taxon>
    </lineage>
</organism>
<feature type="domain" description="NAD(P)-binding" evidence="4">
    <location>
        <begin position="15"/>
        <end position="98"/>
    </location>
</feature>
<evidence type="ECO:0000259" key="4">
    <source>
        <dbReference type="Pfam" id="PF13460"/>
    </source>
</evidence>
<protein>
    <submittedName>
        <fullName evidence="5">Oxidoreductase swnR</fullName>
    </submittedName>
</protein>
<gene>
    <name evidence="5" type="primary">swnR</name>
    <name evidence="5" type="ORF">LCER1_G008924</name>
</gene>
<dbReference type="Proteomes" id="UP000481288">
    <property type="component" value="Unassembled WGS sequence"/>
</dbReference>
<dbReference type="EMBL" id="QGMG01000752">
    <property type="protein sequence ID" value="TVY51719.1"/>
    <property type="molecule type" value="Genomic_DNA"/>
</dbReference>
<evidence type="ECO:0000313" key="6">
    <source>
        <dbReference type="Proteomes" id="UP000481288"/>
    </source>
</evidence>
<keyword evidence="6" id="KW-1185">Reference proteome</keyword>
<proteinExistence type="inferred from homology"/>
<dbReference type="InterPro" id="IPR036291">
    <property type="entry name" value="NAD(P)-bd_dom_sf"/>
</dbReference>
<evidence type="ECO:0000256" key="3">
    <source>
        <dbReference type="ARBA" id="ARBA00023002"/>
    </source>
</evidence>
<dbReference type="PANTHER" id="PTHR47706">
    <property type="entry name" value="NMRA-LIKE FAMILY PROTEIN"/>
    <property type="match status" value="1"/>
</dbReference>
<keyword evidence="3" id="KW-0560">Oxidoreductase</keyword>
<name>A0A7D8UQ25_9HELO</name>
<dbReference type="GO" id="GO:0016491">
    <property type="term" value="F:oxidoreductase activity"/>
    <property type="evidence" value="ECO:0007669"/>
    <property type="project" value="UniProtKB-KW"/>
</dbReference>
<accession>A0A7D8UQ25</accession>
<dbReference type="InterPro" id="IPR051609">
    <property type="entry name" value="NmrA/Isoflavone_reductase-like"/>
</dbReference>
<dbReference type="PANTHER" id="PTHR47706:SF5">
    <property type="entry name" value="ISOFLAVONE REDUCTASE"/>
    <property type="match status" value="1"/>
</dbReference>
<comment type="similarity">
    <text evidence="1">Belongs to the NmrA-type oxidoreductase family. Isoflavone reductase subfamily.</text>
</comment>
<reference evidence="5 6" key="1">
    <citation type="submission" date="2018-05" db="EMBL/GenBank/DDBJ databases">
        <title>Whole genome sequencing for identification of molecular markers to develop diagnostic detection tools for the regulated plant pathogen Lachnellula willkommii.</title>
        <authorList>
            <person name="Giroux E."/>
            <person name="Bilodeau G."/>
        </authorList>
    </citation>
    <scope>NUCLEOTIDE SEQUENCE [LARGE SCALE GENOMIC DNA]</scope>
    <source>
        <strain evidence="5 6">CBS 625.97</strain>
    </source>
</reference>
<comment type="caution">
    <text evidence="5">The sequence shown here is derived from an EMBL/GenBank/DDBJ whole genome shotgun (WGS) entry which is preliminary data.</text>
</comment>
<evidence type="ECO:0000313" key="5">
    <source>
        <dbReference type="EMBL" id="TVY51719.1"/>
    </source>
</evidence>
<dbReference type="AlphaFoldDB" id="A0A7D8UQ25"/>
<dbReference type="SUPFAM" id="SSF51735">
    <property type="entry name" value="NAD(P)-binding Rossmann-fold domains"/>
    <property type="match status" value="1"/>
</dbReference>
<evidence type="ECO:0000256" key="1">
    <source>
        <dbReference type="ARBA" id="ARBA00005725"/>
    </source>
</evidence>
<dbReference type="OrthoDB" id="419598at2759"/>
<dbReference type="Pfam" id="PF13460">
    <property type="entry name" value="NAD_binding_10"/>
    <property type="match status" value="1"/>
</dbReference>
<dbReference type="Gene3D" id="3.40.50.720">
    <property type="entry name" value="NAD(P)-binding Rossmann-like Domain"/>
    <property type="match status" value="1"/>
</dbReference>
<keyword evidence="2" id="KW-0521">NADP</keyword>
<sequence length="335" mass="37472">MDSSGNMMRIAIAGSGGLAQIFAQYLNDTVHPFIILSREDQPALVANGYQVAVVDYDSQDDLRYTLRGIDLVLSTVSGVPQINLIDAAAHSGVRRFVPAEFEGPPARRTGNDPLDRGKRATIDRLRHWSNHPRHRMRFTIFSCGIFYERFANGGMAAFNIGASTGIQNEGSYLINARLRTAEVVERTTSGQPVYVCLTSVYDVGRFVIAALDLGLQNWPGEFRMSGERRSVIEILQWAAAVRGSKNCNFNLKDKMLTCAVQMFSTDVIEPQDLAAHLQHAAYYQDYAKVARIQELIATEQRRYDFEDPNLNPLVNVQPISFWNWLSAQWGVPPAQ</sequence>
<dbReference type="InterPro" id="IPR016040">
    <property type="entry name" value="NAD(P)-bd_dom"/>
</dbReference>
<evidence type="ECO:0000256" key="2">
    <source>
        <dbReference type="ARBA" id="ARBA00022857"/>
    </source>
</evidence>